<dbReference type="Proteomes" id="UP001515641">
    <property type="component" value="Unassembled WGS sequence"/>
</dbReference>
<keyword evidence="1" id="KW-1133">Transmembrane helix</keyword>
<name>A0ABX0LE54_9NEIS</name>
<dbReference type="SUPFAM" id="SSF51306">
    <property type="entry name" value="LexA/Signal peptidase"/>
    <property type="match status" value="1"/>
</dbReference>
<reference evidence="3 4" key="1">
    <citation type="submission" date="2020-03" db="EMBL/GenBank/DDBJ databases">
        <title>Draft genome sequence of environmentally isolated cultures.</title>
        <authorList>
            <person name="Wilson H.S."/>
            <person name="De Leon M.E."/>
        </authorList>
    </citation>
    <scope>NUCLEOTIDE SEQUENCE [LARGE SCALE GENOMIC DNA]</scope>
    <source>
        <strain evidence="3 4">HSC-31F16</strain>
    </source>
</reference>
<evidence type="ECO:0000313" key="4">
    <source>
        <dbReference type="Proteomes" id="UP001515641"/>
    </source>
</evidence>
<dbReference type="InterPro" id="IPR036286">
    <property type="entry name" value="LexA/Signal_pep-like_sf"/>
</dbReference>
<comment type="caution">
    <text evidence="3">The sequence shown here is derived from an EMBL/GenBank/DDBJ whole genome shotgun (WGS) entry which is preliminary data.</text>
</comment>
<sequence>MKPAKRSFKPVAFSFSRNKNDALWGALIAVLGLSIIFWSREKLPVMLGFDFREERCLPDVKAALLVKGPHTNYSHGELVYFPPPPALAYVKAPYVMKRIAGVSGDRLRIFADGRIEINGSIVANGLPLSKLYNKRIQDLTRNEIIPKNMLFLIGTHPLSDDSRYWGYMQADKILGLGYRLF</sequence>
<keyword evidence="1" id="KW-0812">Transmembrane</keyword>
<dbReference type="EMBL" id="JAAOMA010000042">
    <property type="protein sequence ID" value="NHR07797.1"/>
    <property type="molecule type" value="Genomic_DNA"/>
</dbReference>
<dbReference type="RefSeq" id="WP_166453546.1">
    <property type="nucleotide sequence ID" value="NZ_JAAOMA010000042.1"/>
</dbReference>
<evidence type="ECO:0000259" key="2">
    <source>
        <dbReference type="Pfam" id="PF10502"/>
    </source>
</evidence>
<feature type="domain" description="Peptidase S26" evidence="2">
    <location>
        <begin position="71"/>
        <end position="175"/>
    </location>
</feature>
<evidence type="ECO:0000256" key="1">
    <source>
        <dbReference type="SAM" id="Phobius"/>
    </source>
</evidence>
<evidence type="ECO:0000313" key="3">
    <source>
        <dbReference type="EMBL" id="NHR07797.1"/>
    </source>
</evidence>
<feature type="transmembrane region" description="Helical" evidence="1">
    <location>
        <begin position="21"/>
        <end position="39"/>
    </location>
</feature>
<proteinExistence type="predicted"/>
<protein>
    <submittedName>
        <fullName evidence="3">Signal peptidase I</fullName>
    </submittedName>
</protein>
<gene>
    <name evidence="3" type="ORF">HA052_21640</name>
</gene>
<dbReference type="Gene3D" id="2.10.109.10">
    <property type="entry name" value="Umud Fragment, subunit A"/>
    <property type="match status" value="1"/>
</dbReference>
<accession>A0ABX0LE54</accession>
<dbReference type="InterPro" id="IPR019533">
    <property type="entry name" value="Peptidase_S26"/>
</dbReference>
<dbReference type="Pfam" id="PF10502">
    <property type="entry name" value="Peptidase_S26"/>
    <property type="match status" value="1"/>
</dbReference>
<organism evidence="3 4">
    <name type="scientific">Chromobacterium fluminis</name>
    <dbReference type="NCBI Taxonomy" id="3044269"/>
    <lineage>
        <taxon>Bacteria</taxon>
        <taxon>Pseudomonadati</taxon>
        <taxon>Pseudomonadota</taxon>
        <taxon>Betaproteobacteria</taxon>
        <taxon>Neisseriales</taxon>
        <taxon>Chromobacteriaceae</taxon>
        <taxon>Chromobacterium</taxon>
    </lineage>
</organism>
<keyword evidence="4" id="KW-1185">Reference proteome</keyword>
<keyword evidence="1" id="KW-0472">Membrane</keyword>